<gene>
    <name evidence="3" type="ORF">BOTNAR_0162g00180</name>
</gene>
<evidence type="ECO:0000256" key="1">
    <source>
        <dbReference type="SAM" id="MobiDB-lite"/>
    </source>
</evidence>
<dbReference type="InterPro" id="IPR042517">
    <property type="entry name" value="Glyco_hydro_64_N_2"/>
</dbReference>
<organism evidence="3 4">
    <name type="scientific">Botryotinia narcissicola</name>
    <dbReference type="NCBI Taxonomy" id="278944"/>
    <lineage>
        <taxon>Eukaryota</taxon>
        <taxon>Fungi</taxon>
        <taxon>Dikarya</taxon>
        <taxon>Ascomycota</taxon>
        <taxon>Pezizomycotina</taxon>
        <taxon>Leotiomycetes</taxon>
        <taxon>Helotiales</taxon>
        <taxon>Sclerotiniaceae</taxon>
        <taxon>Botryotinia</taxon>
    </lineage>
</organism>
<dbReference type="PROSITE" id="PS52006">
    <property type="entry name" value="GH64"/>
    <property type="match status" value="1"/>
</dbReference>
<dbReference type="PANTHER" id="PTHR38165:SF1">
    <property type="entry name" value="GLUCANASE B"/>
    <property type="match status" value="1"/>
</dbReference>
<dbReference type="PANTHER" id="PTHR38165">
    <property type="match status" value="1"/>
</dbReference>
<keyword evidence="4" id="KW-1185">Reference proteome</keyword>
<dbReference type="Gene3D" id="3.30.920.50">
    <property type="entry name" value="Beta-1,3-glucanase, C-terminal domain"/>
    <property type="match status" value="1"/>
</dbReference>
<proteinExistence type="predicted"/>
<comment type="caution">
    <text evidence="3">The sequence shown here is derived from an EMBL/GenBank/DDBJ whole genome shotgun (WGS) entry which is preliminary data.</text>
</comment>
<feature type="domain" description="GH64" evidence="2">
    <location>
        <begin position="1"/>
        <end position="343"/>
    </location>
</feature>
<dbReference type="AlphaFoldDB" id="A0A4Z1ICT3"/>
<dbReference type="InterPro" id="IPR037398">
    <property type="entry name" value="Glyco_hydro_64_fam"/>
</dbReference>
<dbReference type="EMBL" id="PQXJ01000162">
    <property type="protein sequence ID" value="TGO59441.1"/>
    <property type="molecule type" value="Genomic_DNA"/>
</dbReference>
<dbReference type="Pfam" id="PF16483">
    <property type="entry name" value="Glyco_hydro_64"/>
    <property type="match status" value="1"/>
</dbReference>
<evidence type="ECO:0000313" key="4">
    <source>
        <dbReference type="Proteomes" id="UP000297452"/>
    </source>
</evidence>
<protein>
    <recommendedName>
        <fullName evidence="2">GH64 domain-containing protein</fullName>
    </recommendedName>
</protein>
<reference evidence="3 4" key="1">
    <citation type="submission" date="2017-12" db="EMBL/GenBank/DDBJ databases">
        <title>Comparative genomics of Botrytis spp.</title>
        <authorList>
            <person name="Valero-Jimenez C.A."/>
            <person name="Tapia P."/>
            <person name="Veloso J."/>
            <person name="Silva-Moreno E."/>
            <person name="Staats M."/>
            <person name="Valdes J.H."/>
            <person name="Van Kan J.A.L."/>
        </authorList>
    </citation>
    <scope>NUCLEOTIDE SEQUENCE [LARGE SCALE GENOMIC DNA]</scope>
    <source>
        <strain evidence="3 4">MUCL2120</strain>
    </source>
</reference>
<feature type="compositionally biased region" description="Basic and acidic residues" evidence="1">
    <location>
        <begin position="394"/>
        <end position="414"/>
    </location>
</feature>
<dbReference type="Proteomes" id="UP000297452">
    <property type="component" value="Unassembled WGS sequence"/>
</dbReference>
<sequence>MPQTLDIQLQNRYPSEEVYAYITGLALNNNNRVFLLRADGKTPYYPDSPPHTVHPLSADCAIELGKQGSTTIATIPLLAGGRIWFSIGKKLEFFVNPGPALVEPSVTNPSDHNINSNWAFCEFTFNQTQIYANISYVDFVSLPISMKLIPENGRPQEIHGLKADGLETICEGLKAQSQIDGAGWDKLVVESDGRKLRVLSPNHEPGFDGYYESYVNEVWDKYTHTPLIVDTQAEWGKVEGRVGNGQLTFPGLATFPKPSTADIFSCSSGPFSNNAGPTGPLTARISAAFNRSTLLSNNHQPHKERVSEFYRHKVSNHYARLVHEANHHGRGYAFPYDDVSSGMETDQSGFKLSAYQHEADSTFGSPSKLLAKFAGPALDLAENNGLATNSETVSPHHEQRQRSAVIKVEKNSTS</sequence>
<evidence type="ECO:0000313" key="3">
    <source>
        <dbReference type="EMBL" id="TGO59441.1"/>
    </source>
</evidence>
<feature type="region of interest" description="Disordered" evidence="1">
    <location>
        <begin position="387"/>
        <end position="414"/>
    </location>
</feature>
<dbReference type="Gene3D" id="2.60.110.10">
    <property type="entry name" value="Thaumatin"/>
    <property type="match status" value="1"/>
</dbReference>
<dbReference type="InterPro" id="IPR032477">
    <property type="entry name" value="Glyco_hydro_64"/>
</dbReference>
<dbReference type="InterPro" id="IPR037176">
    <property type="entry name" value="Osmotin/thaumatin-like_sf"/>
</dbReference>
<dbReference type="CDD" id="cd09220">
    <property type="entry name" value="GH64-GluB-like"/>
    <property type="match status" value="1"/>
</dbReference>
<name>A0A4Z1ICT3_9HELO</name>
<evidence type="ECO:0000259" key="2">
    <source>
        <dbReference type="PROSITE" id="PS52006"/>
    </source>
</evidence>
<accession>A0A4Z1ICT3</accession>
<dbReference type="OrthoDB" id="10058186at2759"/>
<dbReference type="STRING" id="278944.A0A4Z1ICT3"/>